<proteinExistence type="predicted"/>
<organism evidence="1 2">
    <name type="scientific">Colwellia psychrerythraea (strain 34H / ATCC BAA-681)</name>
    <name type="common">Vibrio psychroerythus</name>
    <dbReference type="NCBI Taxonomy" id="167879"/>
    <lineage>
        <taxon>Bacteria</taxon>
        <taxon>Pseudomonadati</taxon>
        <taxon>Pseudomonadota</taxon>
        <taxon>Gammaproteobacteria</taxon>
        <taxon>Alteromonadales</taxon>
        <taxon>Colwelliaceae</taxon>
        <taxon>Colwellia</taxon>
    </lineage>
</organism>
<protein>
    <submittedName>
        <fullName evidence="1">Uncharacterized protein</fullName>
    </submittedName>
</protein>
<sequence length="81" mass="9043">MCSSWRTTSLLIASKSSGSKVAIFISRVNMVYSLSISAQGCKLCPSYLFSKLNYQIRLTWTHKISGSILPDFYLYVHGKTG</sequence>
<name>Q488N7_COLP3</name>
<reference evidence="1" key="1">
    <citation type="journal article" date="2005" name="Proc. Natl. Acad. Sci. U.S.A.">
        <title>The psychrophilic lifestyle as revealed by the genome sequence of Colwellia psychrerythraea 34H through genomic and proteomic analyses.</title>
        <authorList>
            <person name="Methe B.A."/>
            <person name="Nelson K.E."/>
            <person name="Deming J.W."/>
            <person name="Momen B."/>
            <person name="Melamud E."/>
            <person name="Zhang X."/>
            <person name="Moult J."/>
            <person name="Madupu R."/>
            <person name="Nelson W.C."/>
            <person name="Dodson R.J."/>
            <person name="Brinkac L.M."/>
            <person name="Daugherty S.C."/>
            <person name="Durkin A.S."/>
            <person name="DeBoy R.T."/>
            <person name="Kolonay J.F."/>
            <person name="Sullivan S.A."/>
            <person name="Zhou L."/>
            <person name="Davidsen T.M."/>
            <person name="Wu M."/>
            <person name="Huston A.L."/>
            <person name="Lewis M."/>
            <person name="Weaver B."/>
            <person name="Weidman J.F."/>
            <person name="Khouri H."/>
            <person name="Utterback T.R."/>
            <person name="Feldblyum T.V."/>
            <person name="Fraser C.M."/>
        </authorList>
    </citation>
    <scope>NUCLEOTIDE SEQUENCE [LARGE SCALE GENOMIC DNA]</scope>
    <source>
        <strain evidence="1">34H</strain>
    </source>
</reference>
<dbReference type="HOGENOM" id="CLU_2567962_0_0_6"/>
<dbReference type="Proteomes" id="UP000000547">
    <property type="component" value="Chromosome"/>
</dbReference>
<evidence type="ECO:0000313" key="2">
    <source>
        <dbReference type="Proteomes" id="UP000000547"/>
    </source>
</evidence>
<evidence type="ECO:0000313" key="1">
    <source>
        <dbReference type="EMBL" id="AAZ26071.1"/>
    </source>
</evidence>
<gene>
    <name evidence="1" type="ordered locus">CPS_0727</name>
</gene>
<dbReference type="EMBL" id="CP000083">
    <property type="protein sequence ID" value="AAZ26071.1"/>
    <property type="molecule type" value="Genomic_DNA"/>
</dbReference>
<dbReference type="KEGG" id="cps:CPS_0727"/>
<dbReference type="AlphaFoldDB" id="Q488N7"/>
<accession>Q488N7</accession>